<evidence type="ECO:0000256" key="17">
    <source>
        <dbReference type="ARBA" id="ARBA00023157"/>
    </source>
</evidence>
<keyword evidence="8" id="KW-0399">Innate immunity</keyword>
<dbReference type="PROSITE" id="PS50068">
    <property type="entry name" value="LDLRA_2"/>
    <property type="match status" value="1"/>
</dbReference>
<dbReference type="PROSITE" id="PS00022">
    <property type="entry name" value="EGF_1"/>
    <property type="match status" value="1"/>
</dbReference>
<dbReference type="GO" id="GO:0006958">
    <property type="term" value="P:complement activation, classical pathway"/>
    <property type="evidence" value="ECO:0007669"/>
    <property type="project" value="UniProtKB-KW"/>
</dbReference>
<keyword evidence="13" id="KW-0391">Immunity</keyword>
<evidence type="ECO:0000256" key="13">
    <source>
        <dbReference type="ARBA" id="ARBA00022859"/>
    </source>
</evidence>
<evidence type="ECO:0000256" key="8">
    <source>
        <dbReference type="ARBA" id="ARBA00022588"/>
    </source>
</evidence>
<evidence type="ECO:0000256" key="22">
    <source>
        <dbReference type="SAM" id="SignalP"/>
    </source>
</evidence>
<dbReference type="PROSITE" id="PS01209">
    <property type="entry name" value="LDLRA_1"/>
    <property type="match status" value="1"/>
</dbReference>
<evidence type="ECO:0000256" key="21">
    <source>
        <dbReference type="PROSITE-ProRule" id="PRU00124"/>
    </source>
</evidence>
<dbReference type="EMBL" id="CM004472">
    <property type="protein sequence ID" value="OCT84871.1"/>
    <property type="molecule type" value="Genomic_DNA"/>
</dbReference>
<dbReference type="InterPro" id="IPR009030">
    <property type="entry name" value="Growth_fac_rcpt_cys_sf"/>
</dbReference>
<keyword evidence="19" id="KW-0325">Glycoprotein</keyword>
<reference evidence="25" key="1">
    <citation type="journal article" date="2016" name="Nature">
        <title>Genome evolution in the allotetraploid frog Xenopus laevis.</title>
        <authorList>
            <person name="Session A.M."/>
            <person name="Uno Y."/>
            <person name="Kwon T."/>
            <person name="Chapman J.A."/>
            <person name="Toyoda A."/>
            <person name="Takahashi S."/>
            <person name="Fukui A."/>
            <person name="Hikosaka A."/>
            <person name="Suzuki A."/>
            <person name="Kondo M."/>
            <person name="van Heeringen S.J."/>
            <person name="Quigley I."/>
            <person name="Heinz S."/>
            <person name="Ogino H."/>
            <person name="Ochi H."/>
            <person name="Hellsten U."/>
            <person name="Lyons J.B."/>
            <person name="Simakov O."/>
            <person name="Putnam N."/>
            <person name="Stites J."/>
            <person name="Kuroki Y."/>
            <person name="Tanaka T."/>
            <person name="Michiue T."/>
            <person name="Watanabe M."/>
            <person name="Bogdanovic O."/>
            <person name="Lister R."/>
            <person name="Georgiou G."/>
            <person name="Paranjpe S.S."/>
            <person name="van Kruijsbergen I."/>
            <person name="Shu S."/>
            <person name="Carlson J."/>
            <person name="Kinoshita T."/>
            <person name="Ohta Y."/>
            <person name="Mawaribuchi S."/>
            <person name="Jenkins J."/>
            <person name="Grimwood J."/>
            <person name="Schmutz J."/>
            <person name="Mitros T."/>
            <person name="Mozaffari S.V."/>
            <person name="Suzuki Y."/>
            <person name="Haramoto Y."/>
            <person name="Yamamoto T.S."/>
            <person name="Takagi C."/>
            <person name="Heald R."/>
            <person name="Miller K."/>
            <person name="Haudenschild C."/>
            <person name="Kitzman J."/>
            <person name="Nakayama T."/>
            <person name="Izutsu Y."/>
            <person name="Robert J."/>
            <person name="Fortriede J."/>
            <person name="Burns K."/>
            <person name="Lotay V."/>
            <person name="Karimi K."/>
            <person name="Yasuoka Y."/>
            <person name="Dichmann D.S."/>
            <person name="Flajnik M.F."/>
            <person name="Houston D.W."/>
            <person name="Shendure J."/>
            <person name="DuPasquier L."/>
            <person name="Vize P.D."/>
            <person name="Zorn A.M."/>
            <person name="Ito M."/>
            <person name="Marcotte E.M."/>
            <person name="Wallingford J.B."/>
            <person name="Ito Y."/>
            <person name="Asashima M."/>
            <person name="Ueno N."/>
            <person name="Matsuda Y."/>
            <person name="Veenstra G.J."/>
            <person name="Fujiyama A."/>
            <person name="Harland R.M."/>
            <person name="Taira M."/>
            <person name="Rokhsar D.S."/>
        </authorList>
    </citation>
    <scope>NUCLEOTIDE SEQUENCE [LARGE SCALE GENOMIC DNA]</scope>
    <source>
        <strain evidence="25">J</strain>
    </source>
</reference>
<evidence type="ECO:0000313" key="25">
    <source>
        <dbReference type="Proteomes" id="UP000694892"/>
    </source>
</evidence>
<evidence type="ECO:0000256" key="14">
    <source>
        <dbReference type="ARBA" id="ARBA00022875"/>
    </source>
</evidence>
<evidence type="ECO:0000256" key="19">
    <source>
        <dbReference type="ARBA" id="ARBA00023180"/>
    </source>
</evidence>
<dbReference type="InterPro" id="IPR001862">
    <property type="entry name" value="MAC_perforin"/>
</dbReference>
<keyword evidence="20" id="KW-1053">Target membrane</keyword>
<dbReference type="InterPro" id="IPR023415">
    <property type="entry name" value="LDLR_class-A_CS"/>
</dbReference>
<accession>A0A974HPB2</accession>
<keyword evidence="9" id="KW-0812">Transmembrane</keyword>
<dbReference type="GO" id="GO:0005579">
    <property type="term" value="C:membrane attack complex"/>
    <property type="evidence" value="ECO:0007669"/>
    <property type="project" value="UniProtKB-KW"/>
</dbReference>
<keyword evidence="17 21" id="KW-1015">Disulfide bond</keyword>
<evidence type="ECO:0000259" key="23">
    <source>
        <dbReference type="PROSITE" id="PS51412"/>
    </source>
</evidence>
<dbReference type="Gene3D" id="4.10.400.10">
    <property type="entry name" value="Low-density Lipoprotein Receptor"/>
    <property type="match status" value="1"/>
</dbReference>
<sequence>MKSSMGKRVIIVMLYHAIALWGHNAPNGNFFIRTTTPQPEDCQLDQWSQWTSCSPCQEKKYRYRKLLQPAKYEGRSCVGGLWDTMACQAATKCVPENNCGKDFQCQDSGRCIKRLLVCNGDLDCRDSSDEENCDDPEYEIFCKTLFPIPGAEKAVRGINILTQEDTQNVIDHRYFGGQCEYIYNGEWRELRYEPVCEQLYYSDDEKYFRKPYNFHIYQFLARAETRMSLEIYEDSNEVVNAVKRDSSFSFGMTFGVSVVESPVGVEVGLKYGLKTSHLKKITSFKQKNLQFVRLVTKIQTARFKMRRNLLTLDEDMLQALLELPDEYNYGLYAQFINDFGTHYITSGIMGGVMENVVVLDKEEMKRQEITASMVSHCFGASIGLSVNSDQSDLLPSAKLSGEICKKFEKQNEDNSSSSRTIKDVVTYVKGGDTGSAGGMLNVFDRRMYRYWGRSLKFNPAVIDFEAQPIYEGLQQTGISGIETKRQNLKRAYNEYLSEFDPCRCGPCHNNGIPILENNVCTCSCAAGFDGPSCETTLRTGVKADGRWSCWSPWSQCQAGKRQRTRECNNPAPKNGGAWCLGKNLQSEPC</sequence>
<dbReference type="PROSITE" id="PS01186">
    <property type="entry name" value="EGF_2"/>
    <property type="match status" value="1"/>
</dbReference>
<feature type="domain" description="MACPF" evidence="23">
    <location>
        <begin position="138"/>
        <end position="503"/>
    </location>
</feature>
<feature type="disulfide bond" evidence="21">
    <location>
        <begin position="118"/>
        <end position="133"/>
    </location>
</feature>
<name>A0A974HPB2_XENLA</name>
<dbReference type="InterPro" id="IPR036383">
    <property type="entry name" value="TSP1_rpt_sf"/>
</dbReference>
<keyword evidence="7" id="KW-1052">Target cell membrane</keyword>
<dbReference type="GO" id="GO:0044218">
    <property type="term" value="C:other organism cell membrane"/>
    <property type="evidence" value="ECO:0007669"/>
    <property type="project" value="UniProtKB-KW"/>
</dbReference>
<keyword evidence="11" id="KW-0677">Repeat</keyword>
<evidence type="ECO:0000256" key="2">
    <source>
        <dbReference type="ARBA" id="ARBA00004613"/>
    </source>
</evidence>
<evidence type="ECO:0000256" key="4">
    <source>
        <dbReference type="ARBA" id="ARBA00022452"/>
    </source>
</evidence>
<dbReference type="PROSITE" id="PS51412">
    <property type="entry name" value="MACPF_2"/>
    <property type="match status" value="1"/>
</dbReference>
<feature type="disulfide bond" evidence="21">
    <location>
        <begin position="99"/>
        <end position="111"/>
    </location>
</feature>
<organism evidence="24 25">
    <name type="scientific">Xenopus laevis</name>
    <name type="common">African clawed frog</name>
    <dbReference type="NCBI Taxonomy" id="8355"/>
    <lineage>
        <taxon>Eukaryota</taxon>
        <taxon>Metazoa</taxon>
        <taxon>Chordata</taxon>
        <taxon>Craniata</taxon>
        <taxon>Vertebrata</taxon>
        <taxon>Euteleostomi</taxon>
        <taxon>Amphibia</taxon>
        <taxon>Batrachia</taxon>
        <taxon>Anura</taxon>
        <taxon>Pipoidea</taxon>
        <taxon>Pipidae</taxon>
        <taxon>Xenopodinae</taxon>
        <taxon>Xenopus</taxon>
        <taxon>Xenopus</taxon>
    </lineage>
</organism>
<dbReference type="SUPFAM" id="SSF57424">
    <property type="entry name" value="LDL receptor-like module"/>
    <property type="match status" value="1"/>
</dbReference>
<dbReference type="SMART" id="SM00457">
    <property type="entry name" value="MACPF"/>
    <property type="match status" value="1"/>
</dbReference>
<keyword evidence="12" id="KW-0204">Cytolysis</keyword>
<dbReference type="SMART" id="SM00192">
    <property type="entry name" value="LDLa"/>
    <property type="match status" value="1"/>
</dbReference>
<dbReference type="InterPro" id="IPR000742">
    <property type="entry name" value="EGF"/>
</dbReference>
<evidence type="ECO:0000256" key="5">
    <source>
        <dbReference type="ARBA" id="ARBA00022525"/>
    </source>
</evidence>
<dbReference type="AlphaFoldDB" id="A0A974HPB2"/>
<dbReference type="PANTHER" id="PTHR45742:SF1">
    <property type="entry name" value="COMPLEMENT COMPONENT C8 ALPHA CHAIN"/>
    <property type="match status" value="1"/>
</dbReference>
<feature type="signal peptide" evidence="22">
    <location>
        <begin position="1"/>
        <end position="22"/>
    </location>
</feature>
<evidence type="ECO:0000256" key="6">
    <source>
        <dbReference type="ARBA" id="ARBA00022536"/>
    </source>
</evidence>
<dbReference type="PROSITE" id="PS00279">
    <property type="entry name" value="MACPF_1"/>
    <property type="match status" value="1"/>
</dbReference>
<dbReference type="InterPro" id="IPR000884">
    <property type="entry name" value="TSP1_rpt"/>
</dbReference>
<dbReference type="Pfam" id="PF01823">
    <property type="entry name" value="MACPF"/>
    <property type="match status" value="1"/>
</dbReference>
<evidence type="ECO:0000256" key="16">
    <source>
        <dbReference type="ARBA" id="ARBA00023136"/>
    </source>
</evidence>
<evidence type="ECO:0000256" key="12">
    <source>
        <dbReference type="ARBA" id="ARBA00022852"/>
    </source>
</evidence>
<dbReference type="PROSITE" id="PS50092">
    <property type="entry name" value="TSP1"/>
    <property type="match status" value="2"/>
</dbReference>
<evidence type="ECO:0000256" key="15">
    <source>
        <dbReference type="ARBA" id="ARBA00023058"/>
    </source>
</evidence>
<dbReference type="InterPro" id="IPR036055">
    <property type="entry name" value="LDL_receptor-like_sf"/>
</dbReference>
<dbReference type="InterPro" id="IPR002172">
    <property type="entry name" value="LDrepeatLR_classA_rpt"/>
</dbReference>
<dbReference type="GO" id="GO:0006957">
    <property type="term" value="P:complement activation, alternative pathway"/>
    <property type="evidence" value="ECO:0007669"/>
    <property type="project" value="UniProtKB-KW"/>
</dbReference>
<gene>
    <name evidence="24" type="ORF">XELAEV_18023030mg</name>
</gene>
<dbReference type="SMART" id="SM00209">
    <property type="entry name" value="TSP1"/>
    <property type="match status" value="2"/>
</dbReference>
<keyword evidence="15" id="KW-0473">Membrane attack complex</keyword>
<evidence type="ECO:0000256" key="20">
    <source>
        <dbReference type="ARBA" id="ARBA00023298"/>
    </source>
</evidence>
<keyword evidence="5" id="KW-0964">Secreted</keyword>
<evidence type="ECO:0000256" key="10">
    <source>
        <dbReference type="ARBA" id="ARBA00022729"/>
    </source>
</evidence>
<keyword evidence="6" id="KW-0245">EGF-like domain</keyword>
<evidence type="ECO:0000313" key="24">
    <source>
        <dbReference type="EMBL" id="OCT84871.1"/>
    </source>
</evidence>
<dbReference type="Gene3D" id="2.20.100.10">
    <property type="entry name" value="Thrombospondin type-1 (TSP1) repeat"/>
    <property type="match status" value="2"/>
</dbReference>
<evidence type="ECO:0000256" key="1">
    <source>
        <dbReference type="ARBA" id="ARBA00004276"/>
    </source>
</evidence>
<keyword evidence="10 22" id="KW-0732">Signal</keyword>
<evidence type="ECO:0000256" key="18">
    <source>
        <dbReference type="ARBA" id="ARBA00023162"/>
    </source>
</evidence>
<proteinExistence type="inferred from homology"/>
<keyword evidence="14" id="KW-0180">Complement pathway</keyword>
<dbReference type="OMA" id="CQPGVTI"/>
<dbReference type="SUPFAM" id="SSF57184">
    <property type="entry name" value="Growth factor receptor domain"/>
    <property type="match status" value="1"/>
</dbReference>
<dbReference type="GO" id="GO:0005576">
    <property type="term" value="C:extracellular region"/>
    <property type="evidence" value="ECO:0007669"/>
    <property type="project" value="UniProtKB-SubCell"/>
</dbReference>
<keyword evidence="4" id="KW-1134">Transmembrane beta strand</keyword>
<dbReference type="Pfam" id="PF00057">
    <property type="entry name" value="Ldl_recept_a"/>
    <property type="match status" value="1"/>
</dbReference>
<dbReference type="GO" id="GO:0031640">
    <property type="term" value="P:killing of cells of another organism"/>
    <property type="evidence" value="ECO:0007669"/>
    <property type="project" value="UniProtKB-KW"/>
</dbReference>
<dbReference type="SUPFAM" id="SSF82895">
    <property type="entry name" value="TSP-1 type 1 repeat"/>
    <property type="match status" value="1"/>
</dbReference>
<evidence type="ECO:0000256" key="3">
    <source>
        <dbReference type="ARBA" id="ARBA00009214"/>
    </source>
</evidence>
<feature type="chain" id="PRO_5038112143" description="MACPF domain-containing protein" evidence="22">
    <location>
        <begin position="23"/>
        <end position="589"/>
    </location>
</feature>
<dbReference type="InterPro" id="IPR020864">
    <property type="entry name" value="MACPF"/>
</dbReference>
<dbReference type="PANTHER" id="PTHR45742">
    <property type="entry name" value="COMPLEMENT COMPONENT C6"/>
    <property type="match status" value="1"/>
</dbReference>
<evidence type="ECO:0000256" key="7">
    <source>
        <dbReference type="ARBA" id="ARBA00022537"/>
    </source>
</evidence>
<dbReference type="PRINTS" id="PR00764">
    <property type="entry name" value="COMPLEMENTC9"/>
</dbReference>
<keyword evidence="18" id="KW-0179">Complement alternate pathway</keyword>
<evidence type="ECO:0000256" key="9">
    <source>
        <dbReference type="ARBA" id="ARBA00022692"/>
    </source>
</evidence>
<dbReference type="Pfam" id="PF21195">
    <property type="entry name" value="EGF_C8A_B_C6"/>
    <property type="match status" value="1"/>
</dbReference>
<dbReference type="InterPro" id="IPR020863">
    <property type="entry name" value="MACPF_CS"/>
</dbReference>
<dbReference type="InterPro" id="IPR048831">
    <property type="entry name" value="C8A_B_C6_EGF-like"/>
</dbReference>
<dbReference type="Proteomes" id="UP000694892">
    <property type="component" value="Chromosome 4L"/>
</dbReference>
<comment type="similarity">
    <text evidence="3">Belongs to the complement C6/C7/C8/C9 family.</text>
</comment>
<keyword evidence="16" id="KW-0472">Membrane</keyword>
<comment type="caution">
    <text evidence="21">Lacks conserved residue(s) required for the propagation of feature annotation.</text>
</comment>
<protein>
    <recommendedName>
        <fullName evidence="23">MACPF domain-containing protein</fullName>
    </recommendedName>
</protein>
<dbReference type="CDD" id="cd00112">
    <property type="entry name" value="LDLa"/>
    <property type="match status" value="1"/>
</dbReference>
<evidence type="ECO:0000256" key="11">
    <source>
        <dbReference type="ARBA" id="ARBA00022737"/>
    </source>
</evidence>
<dbReference type="PRINTS" id="PR01705">
    <property type="entry name" value="TSP1REPEAT"/>
</dbReference>
<comment type="subcellular location">
    <subcellularLocation>
        <location evidence="2">Secreted</location>
    </subcellularLocation>
    <subcellularLocation>
        <location evidence="1">Target cell membrane</location>
        <topology evidence="1">Multi-pass membrane protein</topology>
    </subcellularLocation>
</comment>